<organism evidence="1 2">
    <name type="scientific">Kingdonia uniflora</name>
    <dbReference type="NCBI Taxonomy" id="39325"/>
    <lineage>
        <taxon>Eukaryota</taxon>
        <taxon>Viridiplantae</taxon>
        <taxon>Streptophyta</taxon>
        <taxon>Embryophyta</taxon>
        <taxon>Tracheophyta</taxon>
        <taxon>Spermatophyta</taxon>
        <taxon>Magnoliopsida</taxon>
        <taxon>Ranunculales</taxon>
        <taxon>Circaeasteraceae</taxon>
        <taxon>Kingdonia</taxon>
    </lineage>
</organism>
<evidence type="ECO:0000313" key="1">
    <source>
        <dbReference type="EMBL" id="KAF6137647.1"/>
    </source>
</evidence>
<reference evidence="1 2" key="1">
    <citation type="journal article" date="2020" name="IScience">
        <title>Genome Sequencing of the Endangered Kingdonia uniflora (Circaeasteraceae, Ranunculales) Reveals Potential Mechanisms of Evolutionary Specialization.</title>
        <authorList>
            <person name="Sun Y."/>
            <person name="Deng T."/>
            <person name="Zhang A."/>
            <person name="Moore M.J."/>
            <person name="Landis J.B."/>
            <person name="Lin N."/>
            <person name="Zhang H."/>
            <person name="Zhang X."/>
            <person name="Huang J."/>
            <person name="Zhang X."/>
            <person name="Sun H."/>
            <person name="Wang H."/>
        </authorList>
    </citation>
    <scope>NUCLEOTIDE SEQUENCE [LARGE SCALE GENOMIC DNA]</scope>
    <source>
        <strain evidence="1">TB1705</strain>
        <tissue evidence="1">Leaf</tissue>
    </source>
</reference>
<comment type="caution">
    <text evidence="1">The sequence shown here is derived from an EMBL/GenBank/DDBJ whole genome shotgun (WGS) entry which is preliminary data.</text>
</comment>
<evidence type="ECO:0000313" key="2">
    <source>
        <dbReference type="Proteomes" id="UP000541444"/>
    </source>
</evidence>
<protein>
    <submittedName>
        <fullName evidence="1">Uncharacterized protein</fullName>
    </submittedName>
</protein>
<name>A0A7J7L4W6_9MAGN</name>
<dbReference type="OrthoDB" id="10581151at2759"/>
<sequence>MGGECKHQVSCPIYELDGHKADSCPWVYSRSKMPNYNGIMWLLIYKTLKNPNKKFLLCQLIEYNAFEWLSDATKDGKEEIGSSSTTGYYGCGGTSHWVKDCPWRLTKCPVEGCPGQMKLQISKQDGTKGKKSVKTSIITSLFG</sequence>
<proteinExistence type="predicted"/>
<dbReference type="Proteomes" id="UP000541444">
    <property type="component" value="Unassembled WGS sequence"/>
</dbReference>
<dbReference type="AlphaFoldDB" id="A0A7J7L4W6"/>
<keyword evidence="2" id="KW-1185">Reference proteome</keyword>
<gene>
    <name evidence="1" type="ORF">GIB67_030539</name>
</gene>
<dbReference type="EMBL" id="JACGCM010002639">
    <property type="protein sequence ID" value="KAF6137647.1"/>
    <property type="molecule type" value="Genomic_DNA"/>
</dbReference>
<accession>A0A7J7L4W6</accession>